<gene>
    <name evidence="19" type="ORF">WR25_25029</name>
</gene>
<feature type="disulfide bond" evidence="12">
    <location>
        <begin position="1828"/>
        <end position="1837"/>
    </location>
</feature>
<dbReference type="FunFam" id="2.10.25.10:FF:000051">
    <property type="entry name" value="Laminin subunit alpha 4"/>
    <property type="match status" value="1"/>
</dbReference>
<dbReference type="SUPFAM" id="SSF49899">
    <property type="entry name" value="Concanavalin A-like lectins/glucanases"/>
    <property type="match status" value="3"/>
</dbReference>
<dbReference type="FunFam" id="2.10.25.10:FF:000189">
    <property type="entry name" value="Laminin subunit alpha 2"/>
    <property type="match status" value="1"/>
</dbReference>
<feature type="disulfide bond" evidence="12">
    <location>
        <begin position="788"/>
        <end position="797"/>
    </location>
</feature>
<sequence>MLLPSFRLPSRVSVALLAVVLALLAPTQSQVLTPSQILISHRKPIHSSATCGEINGQPIREIYCSLTGSSQYTPLSSYSYKDEPDSPNFDALQEARSPRELFIQGGHGCGVCEANTVNAHPASNMVDGNNSWWMSPPLARGLQYNQVNITIDLEQEFHVAYVWIQMANTPRPGSWVLERSKDYGKTYEPWFYFAENSAECMRRFGAESLAPIAYDTSVICRTNMSSLQPLENAEMVVRVLEHRPSSEKFGSSEALQNFTRATNVRIRLLGTRTLRGHLMDMNESKDPSVTRRYFYAIKEIMMGGRCVCNGHAGTCDILDQRRPRAFLCRCEHNTCGDMCEMCCPGFVQKKWEPATAKNNFTCEPCNCFGRSNECVYDEELERNKQSLDIHGNYEGGGRCLNCRFNTEGINCNKCSFGYYRPEGVQWNETMPCKRCQCDPNKHTDGCAESTGKCECQPRFEGEDCDRCAKGYYGPPECKPCDCNVNGTEGEMCQPEDGQCPCKTGFGGIFCETCSPGYTNVTAGCHECVCDEQGSENKNCSATTSQCTCKEGFSGLSCNECKTGFYGFPNCTFCNCDPLGTEGGMCDATTGQCLCKEGFAGDKCDHCDIGYYSYPHCKPCGCDGAGTNSPECNTVSGQCQCSANFTGRICDKCAAGFYDYPNCRECSCLIEGAKGQTCDAKGQCYCKDNFDGERCERCKPNFYNYPACEECNCNPNGVTQNFGGCDKVAPGELCECRKNVIGRICDTCKPTTWNLQYYHTDGCVDCMCNLNGTISGLNICSQKSGQCVCKRYASGRKCDQCAEGYYNLQGYNQMGCQPCNCDAGGSLRTSECDMETGQCKCRPRVSGARCDKPIENHYYPTLHQYLHEAEDGHTETNRPVRYAVDASQFPNFSWRGYAVFSPIQEHVILDVDIPKASVYRLLYKYKNPTPVTIAATVTASPLTSHSQPDSVQTTKVSFPTGDQSAIKEITIDDKPFVLNPGKWAIRTSTKQRLFLDYIVLLPSEYYEATLLRQPAPPPCLSNASATTGPPCLDLLYPPLPSPVRADEADGEKVFNYVDSDGTTTPLEKVPVEILPEIIGSASYVQTSNDSRVIETKLFVPEDGEYAILIEYHNLEEKEQKTTVEVQQDGEVAINGSLRIRHCPFSTFCRSVATDMGNVAFAKLKEGKATVQIRVLPNHQFGLASVNLIKKSEFSEQYLKQVPVCLRKNQKCIPQSYPPAPDSVTADAKTSAPAKAITGDKLPFPVAHPEQVAVVSLDEGQGTVEISGVVPSRGHYMFLVHYYNHDNTALDVDVLLQNDQFYEATVPLAYCPSIMGCRALIRMKERPEVIQFWVENKYTATLRHNESQKGPIYIDSITAIPYHSYSERLMTPLAMDQSRDFIEQCSGMHFENHPENVSDFCKDKIFSLTTDFNSAALSCDCVAQGSDSFSCNEYGGQCSCKPNIIGRRCDRCASGYYNFPQCLKCQCSAGQQCDPTNGQCFCPPHVEGTNCNKCVSNAFGYDPLIGCQKCDCHPQGSEGASMVCDAETGQCLCRPSVGGRSCDQCLPGYYGFPHCYQCRCQTSGTRESICDSATATCQCKENVYGPQCDTCKPGTFDLSNDNPLGCVNCFCFGVTESCRSSNLPISISSVDMSAFLTTDDHGAVDIKDDQVIYTADANSPASVYFVVPINAGADHTTSYGLLLTFKMSVEPKSEQQKNANTDADPNRYASSLLAASVEQCQCPAPYTGLSCQLCAPGYYRVQSGSMLGACVPCDCNGHSGTCDPDTGICSMCEHNTYGDHCEFCSEGHYGDATTGSPYACLPCQCPYAPDNNFATSCVATEYGDMQSCSCKEGYSGDRCERCDTGYYGEPQQVGGSCKQCDCNSNNNLTDPRSCHPISGDCYQCEYNTQGRHCEYCAPWFHGDAIAAKNCTSCTCDQCGSAQCDNKNGKCVCKPNVEGDDCERCAPNHFGYSRCEGCRPCHCGVAASTGQCDDNGQCTCRPGAAGVRCEHCEHGYWSYGENGCEKCDCEADLSLGTVCDVRTGQCHCQEGATGPRCDECLKSYLRIPTLGCRRCDECVHSLIADVDTLQLQVEVLNTSISNISSATVVGARLSRNKKRLQEYADLSELLTNSDDNMLGDTRHVLNNRTSIVSIANRYVDNLEEARSKSENLTQKTMDLKREIDRKSGEATREIDATARLAAAIGEHASALRFDQRQITDAEETLRNLEAATADTKNPKIDESPKKIAETIKKVNGKTDEIKEQKDKIEKSKQKQVDALKYIGDAEKQLKDAKNKAEKATQKAKSLNFAKIEGLNDAVGDEIEKFDEEKKGIADKNIELRNATEILKDATEGIQTSLATLNETRSEFDAELEKRKEKREKRQTSPSELNDIKEKSIKLQQQATELERTFGSAKRDSSQGVDAANAYGEIVETLRNASNVAEQAVSTVEGQQDGVKEMKEKLGSINEESEEKRNRLKDVRVSLETLEHEASKAAKNVQRISEQVDKIRKASERAKSGMVTGLEDKSVMDKIKEAEEKVEATRAETEESKKESEAKRKELEEKTQNIVDNTTDAIQGIKTTKANLKQLQSTLPGLVESMKSVFTSNKQKNDKIKLGAHFERGSSLDLNMPSRVSRYAAHTDISFYIKTAEEHGIPLFFGNQEGSSGTRAVPTDDYIAVELEYGKPKVTVDLGEVPLVVRLNTNIADNQWRRLRVERIGKTVTVSVTKPNSEEIEESTTAQATGNKSVLNLHQTHSKLFIGGIAPNTKISSDVRNRDFVGDIEDVQLHGEPVGLWNAQQAGARKATGTRKRERLPDAAVDTSISLTGDGYAAYKTGYKRLQKKTMVSLSFLTFAPDGQLLFIGKDTDFISIELSQGVAKLSVELGSGVGQWTTEGTWNDGKWHTMILKREEKHVKMEIDSEVVEGDTPGSMVDLSAGDVFYVGGTPSGISRRDVVEPFRGCMKSVKIESDEIDLHSSVASKGVRNTCAMGTLSTISLLSERSSAIFRNVSTTGSAVQVTLKFKTRQPKGTLFTIGTDEEETFTLKLQEDKLIAQAGDDKVSVDVPSAADEQWHYVSVIKQKDFMRVDVDDLFSNEMARKNGDEAVDSILISILVKSWKDSLGRRIHNQCVVRQA</sequence>
<evidence type="ECO:0000313" key="19">
    <source>
        <dbReference type="EMBL" id="PAV62245.1"/>
    </source>
</evidence>
<dbReference type="CDD" id="cd00055">
    <property type="entry name" value="EGF_Lam"/>
    <property type="match status" value="20"/>
</dbReference>
<dbReference type="GO" id="GO:0009888">
    <property type="term" value="P:tissue development"/>
    <property type="evidence" value="ECO:0007669"/>
    <property type="project" value="TreeGrafter"/>
</dbReference>
<reference evidence="19 20" key="1">
    <citation type="journal article" date="2017" name="Curr. Biol.">
        <title>Genome architecture and evolution of a unichromosomal asexual nematode.</title>
        <authorList>
            <person name="Fradin H."/>
            <person name="Zegar C."/>
            <person name="Gutwein M."/>
            <person name="Lucas J."/>
            <person name="Kovtun M."/>
            <person name="Corcoran D."/>
            <person name="Baugh L.R."/>
            <person name="Kiontke K."/>
            <person name="Gunsalus K."/>
            <person name="Fitch D.H."/>
            <person name="Piano F."/>
        </authorList>
    </citation>
    <scope>NUCLEOTIDE SEQUENCE [LARGE SCALE GENOMIC DNA]</scope>
    <source>
        <strain evidence="19">PF1309</strain>
    </source>
</reference>
<dbReference type="Proteomes" id="UP000218231">
    <property type="component" value="Unassembled WGS sequence"/>
</dbReference>
<keyword evidence="10 12" id="KW-0424">Laminin EGF-like domain</keyword>
<evidence type="ECO:0000256" key="12">
    <source>
        <dbReference type="PROSITE-ProRule" id="PRU00460"/>
    </source>
</evidence>
<feature type="domain" description="Laminin EGF-like" evidence="17">
    <location>
        <begin position="1858"/>
        <end position="1910"/>
    </location>
</feature>
<dbReference type="Gene3D" id="2.10.25.10">
    <property type="entry name" value="Laminin"/>
    <property type="match status" value="21"/>
</dbReference>
<dbReference type="PROSITE" id="PS51117">
    <property type="entry name" value="LAMININ_NTER"/>
    <property type="match status" value="1"/>
</dbReference>
<feature type="domain" description="Laminin EGF-like" evidence="17">
    <location>
        <begin position="1463"/>
        <end position="1507"/>
    </location>
</feature>
<feature type="domain" description="Laminin EGF-like" evidence="17">
    <location>
        <begin position="527"/>
        <end position="572"/>
    </location>
</feature>
<feature type="disulfide bond" evidence="12">
    <location>
        <begin position="2025"/>
        <end position="2034"/>
    </location>
</feature>
<feature type="domain" description="Laminin EGF-like" evidence="17">
    <location>
        <begin position="765"/>
        <end position="817"/>
    </location>
</feature>
<proteinExistence type="predicted"/>
<evidence type="ECO:0000256" key="9">
    <source>
        <dbReference type="ARBA" id="ARBA00023180"/>
    </source>
</evidence>
<keyword evidence="8 12" id="KW-1015">Disulfide bond</keyword>
<dbReference type="Pfam" id="PF24973">
    <property type="entry name" value="EGF_LMN_ATRN"/>
    <property type="match status" value="1"/>
</dbReference>
<feature type="domain" description="Laminin EGF-like" evidence="17">
    <location>
        <begin position="1417"/>
        <end position="1462"/>
    </location>
</feature>
<dbReference type="FunFam" id="2.10.25.10:FF:000034">
    <property type="entry name" value="Laminin subunit alpha 3"/>
    <property type="match status" value="1"/>
</dbReference>
<dbReference type="FunFam" id="2.10.25.10:FF:000135">
    <property type="entry name" value="Laminin subunit beta 4"/>
    <property type="match status" value="1"/>
</dbReference>
<feature type="signal peptide" evidence="15">
    <location>
        <begin position="1"/>
        <end position="29"/>
    </location>
</feature>
<dbReference type="SMART" id="SM00136">
    <property type="entry name" value="LamNT"/>
    <property type="match status" value="1"/>
</dbReference>
<dbReference type="InterPro" id="IPR008211">
    <property type="entry name" value="Laminin_N"/>
</dbReference>
<feature type="disulfide bond" evidence="12">
    <location>
        <begin position="1930"/>
        <end position="1939"/>
    </location>
</feature>
<evidence type="ECO:0000256" key="10">
    <source>
        <dbReference type="ARBA" id="ARBA00023292"/>
    </source>
</evidence>
<dbReference type="Gene3D" id="2.60.120.200">
    <property type="match status" value="3"/>
</dbReference>
<evidence type="ECO:0000256" key="13">
    <source>
        <dbReference type="SAM" id="Coils"/>
    </source>
</evidence>
<feature type="domain" description="Laminin EGF-like" evidence="17">
    <location>
        <begin position="1801"/>
        <end position="1857"/>
    </location>
</feature>
<feature type="disulfide bond" evidence="12">
    <location>
        <begin position="1480"/>
        <end position="1489"/>
    </location>
</feature>
<evidence type="ECO:0000259" key="16">
    <source>
        <dbReference type="PROSITE" id="PS50025"/>
    </source>
</evidence>
<dbReference type="FunFam" id="2.10.25.10:FF:000083">
    <property type="entry name" value="Laminin subunit alpha"/>
    <property type="match status" value="1"/>
</dbReference>
<evidence type="ECO:0000259" key="17">
    <source>
        <dbReference type="PROSITE" id="PS50027"/>
    </source>
</evidence>
<dbReference type="EMBL" id="LIAE01010382">
    <property type="protein sequence ID" value="PAV62239.1"/>
    <property type="molecule type" value="Genomic_DNA"/>
</dbReference>
<comment type="subunit">
    <text evidence="11">Laminin is a complex glycoprotein, consisting of three different polypeptide chains (alpha, beta, gamma), which are bound to each other by disulfide bonds into a cross-shaped molecule comprising one long and three short arms with globules at each end.</text>
</comment>
<dbReference type="GO" id="GO:0040017">
    <property type="term" value="P:positive regulation of locomotion"/>
    <property type="evidence" value="ECO:0007669"/>
    <property type="project" value="UniProtKB-ARBA"/>
</dbReference>
<dbReference type="EMBL" id="LIAE01010382">
    <property type="protein sequence ID" value="PAV62243.1"/>
    <property type="molecule type" value="Genomic_DNA"/>
</dbReference>
<dbReference type="STRING" id="2018661.A0A2A2JKN8"/>
<dbReference type="Pfam" id="PF00053">
    <property type="entry name" value="EGF_laminin"/>
    <property type="match status" value="18"/>
</dbReference>
<evidence type="ECO:0000256" key="14">
    <source>
        <dbReference type="SAM" id="MobiDB-lite"/>
    </source>
</evidence>
<feature type="disulfide bond" evidence="12">
    <location>
        <begin position="482"/>
        <end position="499"/>
    </location>
</feature>
<dbReference type="EMBL" id="LIAE01010382">
    <property type="protein sequence ID" value="PAV62244.1"/>
    <property type="molecule type" value="Genomic_DNA"/>
</dbReference>
<dbReference type="SMART" id="SM00282">
    <property type="entry name" value="LamG"/>
    <property type="match status" value="3"/>
</dbReference>
<dbReference type="GO" id="GO:0048468">
    <property type="term" value="P:cell development"/>
    <property type="evidence" value="ECO:0007669"/>
    <property type="project" value="UniProtKB-ARBA"/>
</dbReference>
<feature type="disulfide bond" evidence="12">
    <location>
        <begin position="619"/>
        <end position="631"/>
    </location>
</feature>
<protein>
    <recommendedName>
        <fullName evidence="21">Laminin-like protein epi-1</fullName>
    </recommendedName>
</protein>
<feature type="region of interest" description="Disordered" evidence="14">
    <location>
        <begin position="2333"/>
        <end position="2371"/>
    </location>
</feature>
<feature type="domain" description="Laminin EGF-like" evidence="17">
    <location>
        <begin position="1911"/>
        <end position="1957"/>
    </location>
</feature>
<keyword evidence="20" id="KW-1185">Reference proteome</keyword>
<dbReference type="GO" id="GO:0009887">
    <property type="term" value="P:animal organ morphogenesis"/>
    <property type="evidence" value="ECO:0007669"/>
    <property type="project" value="TreeGrafter"/>
</dbReference>
<evidence type="ECO:0000256" key="15">
    <source>
        <dbReference type="SAM" id="SignalP"/>
    </source>
</evidence>
<feature type="disulfide bond" evidence="12">
    <location>
        <begin position="548"/>
        <end position="557"/>
    </location>
</feature>
<dbReference type="GO" id="GO:0048699">
    <property type="term" value="P:generation of neurons"/>
    <property type="evidence" value="ECO:0007669"/>
    <property type="project" value="UniProtKB-ARBA"/>
</dbReference>
<feature type="domain" description="Laminin G" evidence="16">
    <location>
        <begin position="2794"/>
        <end position="2961"/>
    </location>
</feature>
<keyword evidence="3" id="KW-0272">Extracellular matrix</keyword>
<dbReference type="EMBL" id="LIAE01010382">
    <property type="protein sequence ID" value="PAV62245.1"/>
    <property type="molecule type" value="Genomic_DNA"/>
</dbReference>
<feature type="disulfide bond" evidence="12">
    <location>
        <begin position="1419"/>
        <end position="1436"/>
    </location>
</feature>
<feature type="disulfide bond" evidence="12">
    <location>
        <begin position="1977"/>
        <end position="1986"/>
    </location>
</feature>
<evidence type="ECO:0008006" key="21">
    <source>
        <dbReference type="Google" id="ProtNLM"/>
    </source>
</evidence>
<feature type="disulfide bond" evidence="12">
    <location>
        <begin position="527"/>
        <end position="539"/>
    </location>
</feature>
<keyword evidence="9" id="KW-0325">Glycoprotein</keyword>
<feature type="disulfide bond" evidence="12">
    <location>
        <begin position="2004"/>
        <end position="2016"/>
    </location>
</feature>
<dbReference type="PANTHER" id="PTHR10574">
    <property type="entry name" value="NETRIN/LAMININ-RELATED"/>
    <property type="match status" value="1"/>
</dbReference>
<feature type="domain" description="Laminin EGF-like" evidence="17">
    <location>
        <begin position="480"/>
        <end position="526"/>
    </location>
</feature>
<dbReference type="FunFam" id="2.10.25.10:FF:000188">
    <property type="entry name" value="Laminin subunit gamma 2"/>
    <property type="match status" value="1"/>
</dbReference>
<dbReference type="PROSITE" id="PS01248">
    <property type="entry name" value="EGF_LAM_1"/>
    <property type="match status" value="8"/>
</dbReference>
<dbReference type="InterPro" id="IPR050440">
    <property type="entry name" value="Laminin/Netrin_ECM"/>
</dbReference>
<feature type="domain" description="Laminin EGF-like" evidence="17">
    <location>
        <begin position="573"/>
        <end position="618"/>
    </location>
</feature>
<dbReference type="GO" id="GO:0016477">
    <property type="term" value="P:cell migration"/>
    <property type="evidence" value="ECO:0007669"/>
    <property type="project" value="UniProtKB-ARBA"/>
</dbReference>
<evidence type="ECO:0000256" key="11">
    <source>
        <dbReference type="ARBA" id="ARBA00065619"/>
    </source>
</evidence>
<feature type="disulfide bond" evidence="12">
    <location>
        <begin position="501"/>
        <end position="510"/>
    </location>
</feature>
<dbReference type="InterPro" id="IPR000742">
    <property type="entry name" value="EGF"/>
</dbReference>
<feature type="disulfide bond" evidence="12">
    <location>
        <begin position="1577"/>
        <end position="1586"/>
    </location>
</feature>
<evidence type="ECO:0000256" key="4">
    <source>
        <dbReference type="ARBA" id="ARBA00022729"/>
    </source>
</evidence>
<dbReference type="FunFam" id="2.10.25.10:FF:000011">
    <property type="entry name" value="Cadherin EGF LAG seven-pass G-type receptor"/>
    <property type="match status" value="1"/>
</dbReference>
<dbReference type="SUPFAM" id="SSF57196">
    <property type="entry name" value="EGF/Laminin"/>
    <property type="match status" value="18"/>
</dbReference>
<feature type="domain" description="Laminin EGF-like" evidence="17">
    <location>
        <begin position="619"/>
        <end position="664"/>
    </location>
</feature>
<feature type="disulfide bond" evidence="12">
    <location>
        <begin position="2006"/>
        <end position="2023"/>
    </location>
</feature>
<feature type="domain" description="Laminin EGF-like" evidence="17">
    <location>
        <begin position="2004"/>
        <end position="2051"/>
    </location>
</feature>
<evidence type="ECO:0000313" key="20">
    <source>
        <dbReference type="Proteomes" id="UP000218231"/>
    </source>
</evidence>
<feature type="domain" description="Laminin EGF-like" evidence="17">
    <location>
        <begin position="1751"/>
        <end position="1800"/>
    </location>
</feature>
<feature type="disulfide bond" evidence="12">
    <location>
        <begin position="575"/>
        <end position="592"/>
    </location>
</feature>
<dbReference type="FunFam" id="2.10.25.10:FF:000069">
    <property type="entry name" value="Laminin subunit alpha 1"/>
    <property type="match status" value="1"/>
</dbReference>
<dbReference type="InterPro" id="IPR001791">
    <property type="entry name" value="Laminin_G"/>
</dbReference>
<feature type="domain" description="Laminin EGF-like" evidence="17">
    <location>
        <begin position="1556"/>
        <end position="1606"/>
    </location>
</feature>
<evidence type="ECO:0000256" key="3">
    <source>
        <dbReference type="ARBA" id="ARBA00022530"/>
    </source>
</evidence>
<feature type="coiled-coil region" evidence="13">
    <location>
        <begin position="2188"/>
        <end position="2286"/>
    </location>
</feature>
<feature type="disulfide bond" evidence="12">
    <location>
        <begin position="1438"/>
        <end position="1447"/>
    </location>
</feature>
<dbReference type="PROSITE" id="PS50025">
    <property type="entry name" value="LAM_G_DOMAIN"/>
    <property type="match status" value="2"/>
</dbReference>
<dbReference type="InterPro" id="IPR056863">
    <property type="entry name" value="LMN_ATRN_NET-like_EGF"/>
</dbReference>
<keyword evidence="2" id="KW-0964">Secreted</keyword>
<keyword evidence="5" id="KW-0677">Repeat</keyword>
<feature type="domain" description="Laminin N-terminal" evidence="18">
    <location>
        <begin position="28"/>
        <end position="305"/>
    </location>
</feature>
<dbReference type="EMBL" id="LIAE01010382">
    <property type="protein sequence ID" value="PAV62238.1"/>
    <property type="molecule type" value="Genomic_DNA"/>
</dbReference>
<evidence type="ECO:0000256" key="2">
    <source>
        <dbReference type="ARBA" id="ARBA00022525"/>
    </source>
</evidence>
<feature type="disulfide bond" evidence="12">
    <location>
        <begin position="665"/>
        <end position="677"/>
    </location>
</feature>
<feature type="domain" description="Laminin EGF-like" evidence="17">
    <location>
        <begin position="665"/>
        <end position="709"/>
    </location>
</feature>
<feature type="disulfide bond" evidence="12">
    <location>
        <begin position="621"/>
        <end position="638"/>
    </location>
</feature>
<comment type="subcellular location">
    <subcellularLocation>
        <location evidence="1">Secreted</location>
        <location evidence="1">Extracellular space</location>
        <location evidence="1">Extracellular matrix</location>
        <location evidence="1">Basement membrane</location>
    </subcellularLocation>
</comment>
<feature type="disulfide bond" evidence="12">
    <location>
        <begin position="529"/>
        <end position="546"/>
    </location>
</feature>
<dbReference type="EMBL" id="LIAE01010382">
    <property type="protein sequence ID" value="PAV62237.1"/>
    <property type="molecule type" value="Genomic_DNA"/>
</dbReference>
<keyword evidence="7 13" id="KW-0175">Coiled coil</keyword>
<feature type="disulfide bond" evidence="12">
    <location>
        <begin position="685"/>
        <end position="694"/>
    </location>
</feature>
<dbReference type="EMBL" id="LIAE01010382">
    <property type="protein sequence ID" value="PAV62241.1"/>
    <property type="molecule type" value="Genomic_DNA"/>
</dbReference>
<dbReference type="PANTHER" id="PTHR10574:SF406">
    <property type="entry name" value="LAMININ SUBUNIT ALPHA 5"/>
    <property type="match status" value="1"/>
</dbReference>
<evidence type="ECO:0000259" key="18">
    <source>
        <dbReference type="PROSITE" id="PS51117"/>
    </source>
</evidence>
<feature type="domain" description="Laminin EGF-like" evidence="17">
    <location>
        <begin position="1508"/>
        <end position="1555"/>
    </location>
</feature>
<evidence type="ECO:0000256" key="1">
    <source>
        <dbReference type="ARBA" id="ARBA00004302"/>
    </source>
</evidence>
<keyword evidence="4 15" id="KW-0732">Signal</keyword>
<dbReference type="Pfam" id="PF02210">
    <property type="entry name" value="Laminin_G_2"/>
    <property type="match status" value="3"/>
</dbReference>
<organism evidence="19 20">
    <name type="scientific">Diploscapter pachys</name>
    <dbReference type="NCBI Taxonomy" id="2018661"/>
    <lineage>
        <taxon>Eukaryota</taxon>
        <taxon>Metazoa</taxon>
        <taxon>Ecdysozoa</taxon>
        <taxon>Nematoda</taxon>
        <taxon>Chromadorea</taxon>
        <taxon>Rhabditida</taxon>
        <taxon>Rhabditina</taxon>
        <taxon>Rhabditomorpha</taxon>
        <taxon>Rhabditoidea</taxon>
        <taxon>Rhabditidae</taxon>
        <taxon>Diploscapter</taxon>
    </lineage>
</organism>
<dbReference type="FunFam" id="2.10.25.10:FF:000388">
    <property type="entry name" value="Laminin subunit alpha"/>
    <property type="match status" value="1"/>
</dbReference>
<dbReference type="PROSITE" id="PS00022">
    <property type="entry name" value="EGF_1"/>
    <property type="match status" value="2"/>
</dbReference>
<feature type="domain" description="Laminin EGF-like" evidence="17">
    <location>
        <begin position="435"/>
        <end position="479"/>
    </location>
</feature>
<dbReference type="FunFam" id="2.10.25.10:FF:000407">
    <property type="entry name" value="Laminin subunit alpha-3"/>
    <property type="match status" value="1"/>
</dbReference>
<dbReference type="SMART" id="SM00181">
    <property type="entry name" value="EGF"/>
    <property type="match status" value="14"/>
</dbReference>
<feature type="domain" description="Laminin EGF-like" evidence="17">
    <location>
        <begin position="1958"/>
        <end position="2003"/>
    </location>
</feature>
<feature type="disulfide bond" evidence="12">
    <location>
        <begin position="1770"/>
        <end position="1779"/>
    </location>
</feature>
<dbReference type="EMBL" id="LIAE01010382">
    <property type="protein sequence ID" value="PAV62236.1"/>
    <property type="molecule type" value="Genomic_DNA"/>
</dbReference>
<feature type="domain" description="Laminin G" evidence="16">
    <location>
        <begin position="2591"/>
        <end position="2782"/>
    </location>
</feature>
<feature type="disulfide bond" evidence="12">
    <location>
        <begin position="1882"/>
        <end position="1891"/>
    </location>
</feature>
<dbReference type="GO" id="GO:0005604">
    <property type="term" value="C:basement membrane"/>
    <property type="evidence" value="ECO:0007669"/>
    <property type="project" value="UniProtKB-SubCell"/>
</dbReference>
<dbReference type="Pfam" id="PF00055">
    <property type="entry name" value="Laminin_N"/>
    <property type="match status" value="1"/>
</dbReference>
<dbReference type="PRINTS" id="PR00011">
    <property type="entry name" value="EGFLAMININ"/>
</dbReference>
<evidence type="ECO:0000256" key="8">
    <source>
        <dbReference type="ARBA" id="ARBA00023157"/>
    </source>
</evidence>
<dbReference type="InterPro" id="IPR013320">
    <property type="entry name" value="ConA-like_dom_sf"/>
</dbReference>
<feature type="disulfide bond" evidence="12">
    <location>
        <begin position="1558"/>
        <end position="1575"/>
    </location>
</feature>
<dbReference type="CDD" id="cd02795">
    <property type="entry name" value="CBM6-CBM35-CBM36_like"/>
    <property type="match status" value="1"/>
</dbReference>
<feature type="disulfide bond" evidence="12">
    <location>
        <begin position="594"/>
        <end position="603"/>
    </location>
</feature>
<feature type="domain" description="Laminin EGF-like" evidence="17">
    <location>
        <begin position="710"/>
        <end position="764"/>
    </location>
</feature>
<feature type="disulfide bond" evidence="12">
    <location>
        <begin position="573"/>
        <end position="585"/>
    </location>
</feature>
<dbReference type="FunFam" id="2.10.25.10:FF:000106">
    <property type="entry name" value="Heparan sulfate proteoglycan 2"/>
    <property type="match status" value="1"/>
</dbReference>
<feature type="disulfide bond" evidence="12">
    <location>
        <begin position="640"/>
        <end position="649"/>
    </location>
</feature>
<comment type="caution">
    <text evidence="12">Lacks conserved residue(s) required for the propagation of feature annotation.</text>
</comment>
<keyword evidence="6" id="KW-0084">Basement membrane</keyword>
<evidence type="ECO:0000256" key="7">
    <source>
        <dbReference type="ARBA" id="ARBA00023054"/>
    </source>
</evidence>
<feature type="region of interest" description="Disordered" evidence="14">
    <location>
        <begin position="2513"/>
        <end position="2537"/>
    </location>
</feature>
<dbReference type="FunFam" id="2.10.25.10:FF:000090">
    <property type="entry name" value="laminin subunit alpha"/>
    <property type="match status" value="1"/>
</dbReference>
<name>A0A2A2JKN8_9BILA</name>
<accession>A0A2A2JKN8</accession>
<dbReference type="CDD" id="cd00110">
    <property type="entry name" value="LamG"/>
    <property type="match status" value="3"/>
</dbReference>
<feature type="chain" id="PRO_5013507710" description="Laminin-like protein epi-1" evidence="15">
    <location>
        <begin position="30"/>
        <end position="3108"/>
    </location>
</feature>
<dbReference type="PROSITE" id="PS50027">
    <property type="entry name" value="EGF_LAM_2"/>
    <property type="match status" value="18"/>
</dbReference>
<feature type="disulfide bond" evidence="12">
    <location>
        <begin position="1556"/>
        <end position="1568"/>
    </location>
</feature>
<dbReference type="EMBL" id="LIAE01010382">
    <property type="protein sequence ID" value="PAV62242.1"/>
    <property type="molecule type" value="Genomic_DNA"/>
</dbReference>
<feature type="coiled-coil region" evidence="13">
    <location>
        <begin position="2132"/>
        <end position="2159"/>
    </location>
</feature>
<evidence type="ECO:0000256" key="5">
    <source>
        <dbReference type="ARBA" id="ARBA00022737"/>
    </source>
</evidence>
<feature type="disulfide bond" evidence="12">
    <location>
        <begin position="455"/>
        <end position="464"/>
    </location>
</feature>
<feature type="disulfide bond" evidence="12">
    <location>
        <begin position="1894"/>
        <end position="1908"/>
    </location>
</feature>
<evidence type="ECO:0000256" key="6">
    <source>
        <dbReference type="ARBA" id="ARBA00022869"/>
    </source>
</evidence>
<feature type="disulfide bond" evidence="12">
    <location>
        <begin position="1417"/>
        <end position="1429"/>
    </location>
</feature>
<dbReference type="SMART" id="SM00180">
    <property type="entry name" value="EGF_Lam"/>
    <property type="match status" value="22"/>
</dbReference>
<feature type="disulfide bond" evidence="12">
    <location>
        <begin position="735"/>
        <end position="744"/>
    </location>
</feature>
<dbReference type="EMBL" id="LIAE01010382">
    <property type="protein sequence ID" value="PAV62240.1"/>
    <property type="molecule type" value="Genomic_DNA"/>
</dbReference>
<feature type="disulfide bond" evidence="12">
    <location>
        <begin position="1531"/>
        <end position="1540"/>
    </location>
</feature>
<dbReference type="Gene3D" id="2.60.120.260">
    <property type="entry name" value="Galactose-binding domain-like"/>
    <property type="match status" value="1"/>
</dbReference>
<feature type="compositionally biased region" description="Basic and acidic residues" evidence="14">
    <location>
        <begin position="2340"/>
        <end position="2359"/>
    </location>
</feature>
<feature type="disulfide bond" evidence="12">
    <location>
        <begin position="480"/>
        <end position="492"/>
    </location>
</feature>
<comment type="caution">
    <text evidence="19">The sequence shown here is derived from an EMBL/GenBank/DDBJ whole genome shotgun (WGS) entry which is preliminary data.</text>
</comment>
<dbReference type="InterPro" id="IPR002049">
    <property type="entry name" value="LE_dom"/>
</dbReference>
<dbReference type="OrthoDB" id="10011303at2759"/>